<dbReference type="GO" id="GO:0005886">
    <property type="term" value="C:plasma membrane"/>
    <property type="evidence" value="ECO:0007669"/>
    <property type="project" value="TreeGrafter"/>
</dbReference>
<gene>
    <name evidence="8" type="ORF">PHISCL_02084</name>
</gene>
<feature type="transmembrane region" description="Helical" evidence="6">
    <location>
        <begin position="245"/>
        <end position="263"/>
    </location>
</feature>
<dbReference type="PANTHER" id="PTHR23501">
    <property type="entry name" value="MAJOR FACILITATOR SUPERFAMILY"/>
    <property type="match status" value="1"/>
</dbReference>
<dbReference type="Gene3D" id="1.20.1250.20">
    <property type="entry name" value="MFS general substrate transporter like domains"/>
    <property type="match status" value="1"/>
</dbReference>
<feature type="domain" description="Major facilitator superfamily (MFS) profile" evidence="7">
    <location>
        <begin position="91"/>
        <end position="602"/>
    </location>
</feature>
<accession>A0A3A3A1H9</accession>
<evidence type="ECO:0000259" key="7">
    <source>
        <dbReference type="PROSITE" id="PS50850"/>
    </source>
</evidence>
<dbReference type="InterPro" id="IPR011701">
    <property type="entry name" value="MFS"/>
</dbReference>
<feature type="transmembrane region" description="Helical" evidence="6">
    <location>
        <begin position="322"/>
        <end position="342"/>
    </location>
</feature>
<feature type="transmembrane region" description="Helical" evidence="6">
    <location>
        <begin position="181"/>
        <end position="202"/>
    </location>
</feature>
<evidence type="ECO:0000256" key="3">
    <source>
        <dbReference type="ARBA" id="ARBA00022989"/>
    </source>
</evidence>
<keyword evidence="2 6" id="KW-0812">Transmembrane</keyword>
<feature type="compositionally biased region" description="Basic residues" evidence="5">
    <location>
        <begin position="1"/>
        <end position="10"/>
    </location>
</feature>
<feature type="compositionally biased region" description="Basic and acidic residues" evidence="5">
    <location>
        <begin position="653"/>
        <end position="673"/>
    </location>
</feature>
<keyword evidence="9" id="KW-1185">Reference proteome</keyword>
<dbReference type="InterPro" id="IPR020846">
    <property type="entry name" value="MFS_dom"/>
</dbReference>
<feature type="compositionally biased region" description="Basic and acidic residues" evidence="5">
    <location>
        <begin position="11"/>
        <end position="22"/>
    </location>
</feature>
<feature type="transmembrane region" description="Helical" evidence="6">
    <location>
        <begin position="436"/>
        <end position="457"/>
    </location>
</feature>
<proteinExistence type="predicted"/>
<evidence type="ECO:0000256" key="6">
    <source>
        <dbReference type="SAM" id="Phobius"/>
    </source>
</evidence>
<feature type="transmembrane region" description="Helical" evidence="6">
    <location>
        <begin position="155"/>
        <end position="175"/>
    </location>
</feature>
<dbReference type="Pfam" id="PF07690">
    <property type="entry name" value="MFS_1"/>
    <property type="match status" value="1"/>
</dbReference>
<feature type="transmembrane region" description="Helical" evidence="6">
    <location>
        <begin position="283"/>
        <end position="310"/>
    </location>
</feature>
<dbReference type="PANTHER" id="PTHR23501:SF39">
    <property type="entry name" value="MULTIDRUG TRANSPORTER, PUTATIVE (AFU_ORTHOLOGUE AFUA_1G05010)-RELATED"/>
    <property type="match status" value="1"/>
</dbReference>
<feature type="transmembrane region" description="Helical" evidence="6">
    <location>
        <begin position="463"/>
        <end position="481"/>
    </location>
</feature>
<protein>
    <submittedName>
        <fullName evidence="8">MFS multidrug transporter</fullName>
    </submittedName>
</protein>
<feature type="transmembrane region" description="Helical" evidence="6">
    <location>
        <begin position="501"/>
        <end position="521"/>
    </location>
</feature>
<dbReference type="InterPro" id="IPR036259">
    <property type="entry name" value="MFS_trans_sf"/>
</dbReference>
<sequence>MIKLSKFIHRKVQESRTGEKPKSKPKPTCQHRRKPLGPVHVDEPEVSVNTVQTGSSNGQDLRSPTIPEQDGGKCQVCRAEKRAARIYRWKLICGLILPDLLSSLDLTIVATATPFIASHFDKFDQLNWIVTAFTLTSTAFIPAFGQLADVFGRHAVLQLAMFLMLVGSTLCAAAQTWGMLLLGRALQGTSSAGIMNIIRIILADKVSLKENAKNNSIFAFISGIGYAIGPEIGGYLTDSNWRYCFLIPIPIAFVSHILIYILLRKELMGGTHFKKGSRLSSFFPALATLDLFGTIFFIFGVGLIILGTSWAGSTYAWSSPQVIAPIAVGGVCFILFFVYEYLLEPGRIFARIFPKQSPMLPYRLFEKKDMSWLAILQFAAGAAMYSVFYFIGIYFTLVEAYPASKAGVQLLYYIPGIGIGVYAAVYLCNVKPAQTFLPLTLGTIAETVGLALITWGVSTQNTSVLNGMMIVAGAGTGIRFMPGTLHVSGIWAEKIAPAMSVMRFAMPFGGTICLTIMGSVFNNKLSGSDAISAAGAGGIGGEGGSFDAHNTQSLNNIANLPDAVQNKIRMAGKDAIMWAFISIMPILGISFVTGLFLGNVWIKKKGAEGDEKRAEEAEEEEDEARSSDVIYVPYLWALMKGNVNSYKHTTKPLSDRERQERALAEMEMRTGAK</sequence>
<dbReference type="OrthoDB" id="6770063at2759"/>
<feature type="region of interest" description="Disordered" evidence="5">
    <location>
        <begin position="1"/>
        <end position="70"/>
    </location>
</feature>
<feature type="transmembrane region" description="Helical" evidence="6">
    <location>
        <begin position="372"/>
        <end position="398"/>
    </location>
</feature>
<comment type="subcellular location">
    <subcellularLocation>
        <location evidence="1">Membrane</location>
        <topology evidence="1">Multi-pass membrane protein</topology>
    </subcellularLocation>
</comment>
<dbReference type="Proteomes" id="UP000266188">
    <property type="component" value="Unassembled WGS sequence"/>
</dbReference>
<feature type="compositionally biased region" description="Basic residues" evidence="5">
    <location>
        <begin position="23"/>
        <end position="35"/>
    </location>
</feature>
<evidence type="ECO:0000256" key="4">
    <source>
        <dbReference type="ARBA" id="ARBA00023136"/>
    </source>
</evidence>
<organism evidence="8 9">
    <name type="scientific">Aspergillus sclerotialis</name>
    <dbReference type="NCBI Taxonomy" id="2070753"/>
    <lineage>
        <taxon>Eukaryota</taxon>
        <taxon>Fungi</taxon>
        <taxon>Dikarya</taxon>
        <taxon>Ascomycota</taxon>
        <taxon>Pezizomycotina</taxon>
        <taxon>Eurotiomycetes</taxon>
        <taxon>Eurotiomycetidae</taxon>
        <taxon>Eurotiales</taxon>
        <taxon>Aspergillaceae</taxon>
        <taxon>Aspergillus</taxon>
        <taxon>Aspergillus subgen. Polypaecilum</taxon>
    </lineage>
</organism>
<name>A0A3A3A1H9_9EURO</name>
<feature type="transmembrane region" description="Helical" evidence="6">
    <location>
        <begin position="91"/>
        <end position="116"/>
    </location>
</feature>
<dbReference type="SUPFAM" id="SSF103473">
    <property type="entry name" value="MFS general substrate transporter"/>
    <property type="match status" value="2"/>
</dbReference>
<evidence type="ECO:0000256" key="5">
    <source>
        <dbReference type="SAM" id="MobiDB-lite"/>
    </source>
</evidence>
<feature type="compositionally biased region" description="Polar residues" evidence="5">
    <location>
        <begin position="47"/>
        <end position="62"/>
    </location>
</feature>
<feature type="transmembrane region" description="Helical" evidence="6">
    <location>
        <begin position="575"/>
        <end position="602"/>
    </location>
</feature>
<feature type="transmembrane region" description="Helical" evidence="6">
    <location>
        <begin position="214"/>
        <end position="233"/>
    </location>
</feature>
<keyword evidence="4 6" id="KW-0472">Membrane</keyword>
<dbReference type="AlphaFoldDB" id="A0A3A3A1H9"/>
<dbReference type="PROSITE" id="PS50850">
    <property type="entry name" value="MFS"/>
    <property type="match status" value="1"/>
</dbReference>
<evidence type="ECO:0000256" key="1">
    <source>
        <dbReference type="ARBA" id="ARBA00004141"/>
    </source>
</evidence>
<dbReference type="EMBL" id="MVGC01000044">
    <property type="protein sequence ID" value="RJE25544.1"/>
    <property type="molecule type" value="Genomic_DNA"/>
</dbReference>
<feature type="region of interest" description="Disordered" evidence="5">
    <location>
        <begin position="648"/>
        <end position="673"/>
    </location>
</feature>
<comment type="caution">
    <text evidence="8">The sequence shown here is derived from an EMBL/GenBank/DDBJ whole genome shotgun (WGS) entry which is preliminary data.</text>
</comment>
<evidence type="ECO:0000313" key="8">
    <source>
        <dbReference type="EMBL" id="RJE25544.1"/>
    </source>
</evidence>
<dbReference type="GO" id="GO:0022857">
    <property type="term" value="F:transmembrane transporter activity"/>
    <property type="evidence" value="ECO:0007669"/>
    <property type="project" value="InterPro"/>
</dbReference>
<evidence type="ECO:0000313" key="9">
    <source>
        <dbReference type="Proteomes" id="UP000266188"/>
    </source>
</evidence>
<dbReference type="STRING" id="2070753.A0A3A3A1H9"/>
<reference evidence="9" key="1">
    <citation type="submission" date="2017-02" db="EMBL/GenBank/DDBJ databases">
        <authorList>
            <person name="Tafer H."/>
            <person name="Lopandic K."/>
        </authorList>
    </citation>
    <scope>NUCLEOTIDE SEQUENCE [LARGE SCALE GENOMIC DNA]</scope>
    <source>
        <strain evidence="9">CBS 366.77</strain>
    </source>
</reference>
<evidence type="ECO:0000256" key="2">
    <source>
        <dbReference type="ARBA" id="ARBA00022692"/>
    </source>
</evidence>
<keyword evidence="3 6" id="KW-1133">Transmembrane helix</keyword>
<feature type="transmembrane region" description="Helical" evidence="6">
    <location>
        <begin position="128"/>
        <end position="148"/>
    </location>
</feature>
<feature type="transmembrane region" description="Helical" evidence="6">
    <location>
        <begin position="410"/>
        <end position="429"/>
    </location>
</feature>